<reference evidence="1" key="1">
    <citation type="journal article" date="2012" name="Nature">
        <title>The tomato genome sequence provides insights into fleshy fruit evolution.</title>
        <authorList>
            <consortium name="Tomato Genome Consortium"/>
        </authorList>
    </citation>
    <scope>NUCLEOTIDE SEQUENCE [LARGE SCALE GENOMIC DNA]</scope>
    <source>
        <strain evidence="1">cv. Heinz 1706</strain>
    </source>
</reference>
<name>A0A3Q7H6H3_SOLLC</name>
<keyword evidence="2" id="KW-1185">Reference proteome</keyword>
<dbReference type="InParanoid" id="A0A3Q7H6H3"/>
<evidence type="ECO:0000313" key="2">
    <source>
        <dbReference type="Proteomes" id="UP000004994"/>
    </source>
</evidence>
<dbReference type="Gramene" id="Solyc05g008565.1.1">
    <property type="protein sequence ID" value="Solyc05g008565.1.1"/>
    <property type="gene ID" value="Solyc05g008565.1"/>
</dbReference>
<accession>A0A3Q7H6H3</accession>
<dbReference type="AlphaFoldDB" id="A0A3Q7H6H3"/>
<organism evidence="1">
    <name type="scientific">Solanum lycopersicum</name>
    <name type="common">Tomato</name>
    <name type="synonym">Lycopersicon esculentum</name>
    <dbReference type="NCBI Taxonomy" id="4081"/>
    <lineage>
        <taxon>Eukaryota</taxon>
        <taxon>Viridiplantae</taxon>
        <taxon>Streptophyta</taxon>
        <taxon>Embryophyta</taxon>
        <taxon>Tracheophyta</taxon>
        <taxon>Spermatophyta</taxon>
        <taxon>Magnoliopsida</taxon>
        <taxon>eudicotyledons</taxon>
        <taxon>Gunneridae</taxon>
        <taxon>Pentapetalae</taxon>
        <taxon>asterids</taxon>
        <taxon>lamiids</taxon>
        <taxon>Solanales</taxon>
        <taxon>Solanaceae</taxon>
        <taxon>Solanoideae</taxon>
        <taxon>Solaneae</taxon>
        <taxon>Solanum</taxon>
        <taxon>Solanum subgen. Lycopersicon</taxon>
    </lineage>
</organism>
<reference evidence="1" key="2">
    <citation type="submission" date="2019-01" db="UniProtKB">
        <authorList>
            <consortium name="EnsemblPlants"/>
        </authorList>
    </citation>
    <scope>IDENTIFICATION</scope>
    <source>
        <strain evidence="1">cv. Heinz 1706</strain>
    </source>
</reference>
<evidence type="ECO:0000313" key="1">
    <source>
        <dbReference type="EnsemblPlants" id="Solyc05g008565.1.1"/>
    </source>
</evidence>
<protein>
    <submittedName>
        <fullName evidence="1">Uncharacterized protein</fullName>
    </submittedName>
</protein>
<dbReference type="Proteomes" id="UP000004994">
    <property type="component" value="Chromosome 5"/>
</dbReference>
<sequence length="108" mass="12086">MDLLPVFGGKHKSLCSLPDNMKFFCRLVVNIVAVCLVQKAGIDMQGLGAPEILQNFHSQPSCIEVYESDLCLLLSALNLWTFLRLVILVDDITEILPPYLDERKQIPG</sequence>
<proteinExistence type="predicted"/>
<dbReference type="EnsemblPlants" id="Solyc05g008565.1.1">
    <property type="protein sequence ID" value="Solyc05g008565.1.1"/>
    <property type="gene ID" value="Solyc05g008565.1"/>
</dbReference>